<sequence>MQEAWVDTRAPFPGGTLAEFKDWSRTVRQTRIVERAERPLVRFHDGDWKYRGRSVGEIGGTASIKLNDVAAHVITLPIDFDNPRRTYLAHWILDEESRGTRNVHISIDKNGGRIAGRMQKATCKRSEKGDVVVAEFFDDINELKNVEIQPNPFLPAMLIQQPKVWFLFDKSIHGLKLTLMCNLLRLQLTNIDLGAWLDLLDPANWNAAQLLELWQECQIVVVPSAFLTDVSPPTLIMGAFTDFLTVAQPILEDAEQQIITWRWFKGDPEPWPGAGTGWRNGTLFVDIVDKSGYLTGTSFGGNLVKGLVRGIANYTSNYVEDSYDLFTGEVTESTGYDIAGWLGTHKSRPYVIYRDGIITGLQTIDFTRTQGGACQITVGGRSMPGVNEIISAAINYSGDVLGDNINWQGYGIGSLGGLIDSVANPIYKDSILAYMQVPLLLRAKDQGWGHYLETTANGSMQAFTPSAVMALRGRKRETDPDVAFTLTVEDCSPWLIGDRGQGHWWLGDRVGATLKHLGANVYMSRCRQLDLAWGDGRDASWQGHFGQVRTKQDALDKLTKIVGQAMSGLQTIGVLG</sequence>
<dbReference type="OrthoDB" id="4410004at2"/>
<dbReference type="InterPro" id="IPR029432">
    <property type="entry name" value="Gp28/Gp37-like_dom"/>
</dbReference>
<dbReference type="AlphaFoldDB" id="A0A5C5RSC6"/>
<dbReference type="EMBL" id="VIGV01000002">
    <property type="protein sequence ID" value="TWS25478.1"/>
    <property type="molecule type" value="Genomic_DNA"/>
</dbReference>
<organism evidence="2 3">
    <name type="scientific">Tsukamurella sputi</name>
    <dbReference type="NCBI Taxonomy" id="2591848"/>
    <lineage>
        <taxon>Bacteria</taxon>
        <taxon>Bacillati</taxon>
        <taxon>Actinomycetota</taxon>
        <taxon>Actinomycetes</taxon>
        <taxon>Mycobacteriales</taxon>
        <taxon>Tsukamurellaceae</taxon>
        <taxon>Tsukamurella</taxon>
    </lineage>
</organism>
<accession>A0A5C5RSC6</accession>
<dbReference type="Proteomes" id="UP000319792">
    <property type="component" value="Unassembled WGS sequence"/>
</dbReference>
<evidence type="ECO:0000313" key="3">
    <source>
        <dbReference type="Proteomes" id="UP000319792"/>
    </source>
</evidence>
<name>A0A5C5RSC6_9ACTN</name>
<evidence type="ECO:0000313" key="2">
    <source>
        <dbReference type="EMBL" id="TWS25478.1"/>
    </source>
</evidence>
<dbReference type="Pfam" id="PF14594">
    <property type="entry name" value="Sipho_Gp37"/>
    <property type="match status" value="1"/>
</dbReference>
<reference evidence="2 3" key="1">
    <citation type="submission" date="2019-08" db="EMBL/GenBank/DDBJ databases">
        <title>Tsukamurella conjunctivitidis sp. nov., Tsukamurella assacharolytica sp. nov. and Tsukamurella sputae sp. nov. isolated from patients with conjunctivitis, bacteraemia (lymphoma) and respiratory infection (sputum) in Hong Kong.</title>
        <authorList>
            <person name="Fok K.M.N."/>
            <person name="Fong J.Y.H."/>
        </authorList>
    </citation>
    <scope>NUCLEOTIDE SEQUENCE [LARGE SCALE GENOMIC DNA]</scope>
    <source>
        <strain evidence="2 3">HKU70</strain>
    </source>
</reference>
<comment type="caution">
    <text evidence="2">The sequence shown here is derived from an EMBL/GenBank/DDBJ whole genome shotgun (WGS) entry which is preliminary data.</text>
</comment>
<protein>
    <recommendedName>
        <fullName evidence="1">Gp28/Gp37-like domain-containing protein</fullName>
    </recommendedName>
</protein>
<gene>
    <name evidence="2" type="ORF">FK268_09140</name>
</gene>
<feature type="domain" description="Gp28/Gp37-like" evidence="1">
    <location>
        <begin position="41"/>
        <end position="546"/>
    </location>
</feature>
<proteinExistence type="predicted"/>
<evidence type="ECO:0000259" key="1">
    <source>
        <dbReference type="Pfam" id="PF14594"/>
    </source>
</evidence>
<keyword evidence="3" id="KW-1185">Reference proteome</keyword>